<keyword evidence="2" id="KW-1185">Reference proteome</keyword>
<organism evidence="1 2">
    <name type="scientific">Fodinibius sediminis</name>
    <dbReference type="NCBI Taxonomy" id="1214077"/>
    <lineage>
        <taxon>Bacteria</taxon>
        <taxon>Pseudomonadati</taxon>
        <taxon>Balneolota</taxon>
        <taxon>Balneolia</taxon>
        <taxon>Balneolales</taxon>
        <taxon>Balneolaceae</taxon>
        <taxon>Fodinibius</taxon>
    </lineage>
</organism>
<evidence type="ECO:0000313" key="1">
    <source>
        <dbReference type="EMBL" id="SMO42860.1"/>
    </source>
</evidence>
<dbReference type="InterPro" id="IPR038636">
    <property type="entry name" value="Wzi_sf"/>
</dbReference>
<sequence length="479" mass="54001">MPERYYLILGIGIVTFLLLPPAESMAQLRYGVSSSVYAAEEDQLPFWLYANTDGMVEPSGSNFINRFYTYFSEQDSSDGLDFAGGFDAFARLSDYDTLVFTELFADLRYGGLTIRGGRFYDPMGLHDRDLSMGSMLVSRNAIPVPKIRVGTSNFVSVPRSGDHLQFKAMISHGWFTDERYIENPYLHQKFFYLRYKHRRFDLTAGAAHNTVWGGIHPGVGNQAPYELPSSFSDYLDVVLGQSASGNNVPWNEISNSVGNSVAAYEAKVGVNFNHFRLQAYRLFYLEDKVALSFRSPWDGMWGAGVTFDDSEGWVTKVLWEHLNTKRQNAWINTPWGRTNYYNNGVYRSGWSHEGRVLGNPLIINGPVSDFDGGTYPISNNIIIAHHVGIQGRPGDRLFYKALLTYSRNYGTNVDQGERPYTPLDELRVDEYSSLLRLKYRASRGYGVSLIGSLALDLGALYEGRRLGFQVGVAWEGKTQ</sequence>
<dbReference type="RefSeq" id="WP_185958229.1">
    <property type="nucleotide sequence ID" value="NZ_FXTH01000002.1"/>
</dbReference>
<name>A0A521B846_9BACT</name>
<dbReference type="Proteomes" id="UP000317593">
    <property type="component" value="Unassembled WGS sequence"/>
</dbReference>
<accession>A0A521B846</accession>
<reference evidence="1 2" key="1">
    <citation type="submission" date="2017-05" db="EMBL/GenBank/DDBJ databases">
        <authorList>
            <person name="Varghese N."/>
            <person name="Submissions S."/>
        </authorList>
    </citation>
    <scope>NUCLEOTIDE SEQUENCE [LARGE SCALE GENOMIC DNA]</scope>
    <source>
        <strain evidence="1 2">DSM 21194</strain>
    </source>
</reference>
<proteinExistence type="predicted"/>
<dbReference type="InterPro" id="IPR026950">
    <property type="entry name" value="Caps_assemb_Wzi"/>
</dbReference>
<protein>
    <submittedName>
        <fullName evidence="1">Capsule assembly protein Wzi</fullName>
    </submittedName>
</protein>
<dbReference type="Gene3D" id="2.40.160.130">
    <property type="entry name" value="Capsule assembly protein Wzi"/>
    <property type="match status" value="1"/>
</dbReference>
<dbReference type="EMBL" id="FXTH01000002">
    <property type="protein sequence ID" value="SMO42860.1"/>
    <property type="molecule type" value="Genomic_DNA"/>
</dbReference>
<dbReference type="Pfam" id="PF14052">
    <property type="entry name" value="Caps_assemb_Wzi"/>
    <property type="match status" value="1"/>
</dbReference>
<gene>
    <name evidence="1" type="ORF">SAMN06265218_102248</name>
</gene>
<evidence type="ECO:0000313" key="2">
    <source>
        <dbReference type="Proteomes" id="UP000317593"/>
    </source>
</evidence>
<dbReference type="AlphaFoldDB" id="A0A521B846"/>